<dbReference type="eggNOG" id="arCOG05022">
    <property type="taxonomic scope" value="Archaea"/>
</dbReference>
<feature type="transmembrane region" description="Helical" evidence="5">
    <location>
        <begin position="62"/>
        <end position="83"/>
    </location>
</feature>
<keyword evidence="7" id="KW-1185">Reference proteome</keyword>
<sequence length="84" mass="9307">METIVIVGYVAGALTTISFVPQVVKAWKMRETRDLSLAMLVLFAIGVILWTLYGIWVGSLPIIAANVITFALILVLLGLKLWYK</sequence>
<proteinExistence type="predicted"/>
<dbReference type="HOGENOM" id="CLU_135915_1_1_2"/>
<evidence type="ECO:0000313" key="6">
    <source>
        <dbReference type="EMBL" id="AGB01436.1"/>
    </source>
</evidence>
<reference evidence="6 7" key="2">
    <citation type="journal article" date="2014" name="Genome Announc.">
        <title>Complete Genome Sequence of Methanoregula formicica SMSPT, a Mesophilic Hydrogenotrophic Methanogen Isolated from a Methanogenic Upflow Anaerobic Sludge Blanket Reactor.</title>
        <authorList>
            <person name="Yamamoto K."/>
            <person name="Tamaki H."/>
            <person name="Cadillo-Quiroz H."/>
            <person name="Imachi H."/>
            <person name="Kyrpides N."/>
            <person name="Woyke T."/>
            <person name="Goodwin L."/>
            <person name="Zinder S.H."/>
            <person name="Kamagata Y."/>
            <person name="Liu W.T."/>
        </authorList>
    </citation>
    <scope>NUCLEOTIDE SEQUENCE [LARGE SCALE GENOMIC DNA]</scope>
    <source>
        <strain evidence="7">DSM 22288 / NBRC 105244 / SMSP</strain>
    </source>
</reference>
<protein>
    <recommendedName>
        <fullName evidence="8">MtN3 and saliva related transmembrane protein</fullName>
    </recommendedName>
</protein>
<dbReference type="InParanoid" id="L0HC97"/>
<dbReference type="GO" id="GO:0051119">
    <property type="term" value="F:sugar transmembrane transporter activity"/>
    <property type="evidence" value="ECO:0007669"/>
    <property type="project" value="InterPro"/>
</dbReference>
<evidence type="ECO:0000313" key="7">
    <source>
        <dbReference type="Proteomes" id="UP000010824"/>
    </source>
</evidence>
<dbReference type="InterPro" id="IPR047662">
    <property type="entry name" value="SemiSWEET"/>
</dbReference>
<evidence type="ECO:0008006" key="8">
    <source>
        <dbReference type="Google" id="ProtNLM"/>
    </source>
</evidence>
<feature type="transmembrane region" description="Helical" evidence="5">
    <location>
        <begin position="36"/>
        <end position="56"/>
    </location>
</feature>
<dbReference type="GO" id="GO:0016020">
    <property type="term" value="C:membrane"/>
    <property type="evidence" value="ECO:0007669"/>
    <property type="project" value="UniProtKB-SubCell"/>
</dbReference>
<dbReference type="AlphaFoldDB" id="L0HC97"/>
<dbReference type="NCBIfam" id="NF037968">
    <property type="entry name" value="SemiSWEET_2"/>
    <property type="match status" value="1"/>
</dbReference>
<keyword evidence="4 5" id="KW-0472">Membrane</keyword>
<evidence type="ECO:0000256" key="2">
    <source>
        <dbReference type="ARBA" id="ARBA00022692"/>
    </source>
</evidence>
<keyword evidence="3 5" id="KW-1133">Transmembrane helix</keyword>
<dbReference type="OrthoDB" id="11322at2157"/>
<evidence type="ECO:0000256" key="3">
    <source>
        <dbReference type="ARBA" id="ARBA00022989"/>
    </source>
</evidence>
<feature type="transmembrane region" description="Helical" evidence="5">
    <location>
        <begin position="6"/>
        <end position="24"/>
    </location>
</feature>
<dbReference type="GeneID" id="14309035"/>
<evidence type="ECO:0000256" key="5">
    <source>
        <dbReference type="SAM" id="Phobius"/>
    </source>
</evidence>
<evidence type="ECO:0000256" key="4">
    <source>
        <dbReference type="ARBA" id="ARBA00023136"/>
    </source>
</evidence>
<dbReference type="Pfam" id="PF04193">
    <property type="entry name" value="PQ-loop"/>
    <property type="match status" value="1"/>
</dbReference>
<organism evidence="6 7">
    <name type="scientific">Methanoregula formicica (strain DSM 22288 / NBRC 105244 / SMSP)</name>
    <dbReference type="NCBI Taxonomy" id="593750"/>
    <lineage>
        <taxon>Archaea</taxon>
        <taxon>Methanobacteriati</taxon>
        <taxon>Methanobacteriota</taxon>
        <taxon>Stenosarchaea group</taxon>
        <taxon>Methanomicrobia</taxon>
        <taxon>Methanomicrobiales</taxon>
        <taxon>Methanoregulaceae</taxon>
        <taxon>Methanoregula</taxon>
    </lineage>
</organism>
<dbReference type="Proteomes" id="UP000010824">
    <property type="component" value="Chromosome"/>
</dbReference>
<comment type="subcellular location">
    <subcellularLocation>
        <location evidence="1">Membrane</location>
        <topology evidence="1">Multi-pass membrane protein</topology>
    </subcellularLocation>
</comment>
<reference evidence="7" key="1">
    <citation type="submission" date="2011-12" db="EMBL/GenBank/DDBJ databases">
        <title>Complete sequence of Methanoregula formicicum SMSP.</title>
        <authorList>
            <person name="Lucas S."/>
            <person name="Han J."/>
            <person name="Lapidus A."/>
            <person name="Cheng J.-F."/>
            <person name="Goodwin L."/>
            <person name="Pitluck S."/>
            <person name="Peters L."/>
            <person name="Ovchinnikova G."/>
            <person name="Teshima H."/>
            <person name="Detter J.C."/>
            <person name="Han C."/>
            <person name="Tapia R."/>
            <person name="Land M."/>
            <person name="Hauser L."/>
            <person name="Kyrpides N."/>
            <person name="Ivanova N."/>
            <person name="Pagani I."/>
            <person name="Imachi H."/>
            <person name="Tamaki H."/>
            <person name="Sekiguchi Y."/>
            <person name="Kamagata Y."/>
            <person name="Cadillo-Quiroz H."/>
            <person name="Zinder S."/>
            <person name="Liu W.-T."/>
            <person name="Woyke T."/>
        </authorList>
    </citation>
    <scope>NUCLEOTIDE SEQUENCE [LARGE SCALE GENOMIC DNA]</scope>
    <source>
        <strain evidence="7">DSM 22288 / NBRC 105244 / SMSP</strain>
    </source>
</reference>
<dbReference type="EMBL" id="CP003167">
    <property type="protein sequence ID" value="AGB01436.1"/>
    <property type="molecule type" value="Genomic_DNA"/>
</dbReference>
<name>L0HC97_METFS</name>
<accession>L0HC97</accession>
<dbReference type="InterPro" id="IPR006603">
    <property type="entry name" value="PQ-loop_rpt"/>
</dbReference>
<evidence type="ECO:0000256" key="1">
    <source>
        <dbReference type="ARBA" id="ARBA00004141"/>
    </source>
</evidence>
<gene>
    <name evidence="6" type="ordered locus">Metfor_0362</name>
</gene>
<dbReference type="Gene3D" id="1.20.1280.290">
    <property type="match status" value="1"/>
</dbReference>
<dbReference type="STRING" id="593750.Metfor_0362"/>
<dbReference type="RefSeq" id="WP_015284400.1">
    <property type="nucleotide sequence ID" value="NC_019943.1"/>
</dbReference>
<dbReference type="KEGG" id="mfo:Metfor_0362"/>
<keyword evidence="2 5" id="KW-0812">Transmembrane</keyword>